<proteinExistence type="predicted"/>
<keyword evidence="2" id="KW-1185">Reference proteome</keyword>
<dbReference type="Proteomes" id="UP000198775">
    <property type="component" value="Unassembled WGS sequence"/>
</dbReference>
<name>A0A1H8RY21_9EURY</name>
<sequence>MIVTIMWTAAAAEAHGRETDYRGVTAVGQHPDELKLHTDDDSPPVVIDRDYVVAYNRYAEE</sequence>
<organism evidence="1 2">
    <name type="scientific">Halorientalis persicus</name>
    <dbReference type="NCBI Taxonomy" id="1367881"/>
    <lineage>
        <taxon>Archaea</taxon>
        <taxon>Methanobacteriati</taxon>
        <taxon>Methanobacteriota</taxon>
        <taxon>Stenosarchaea group</taxon>
        <taxon>Halobacteria</taxon>
        <taxon>Halobacteriales</taxon>
        <taxon>Haloarculaceae</taxon>
        <taxon>Halorientalis</taxon>
    </lineage>
</organism>
<gene>
    <name evidence="1" type="ORF">SAMN05216388_101764</name>
</gene>
<accession>A0A1H8RY21</accession>
<dbReference type="EMBL" id="FOCX01000017">
    <property type="protein sequence ID" value="SEO70823.1"/>
    <property type="molecule type" value="Genomic_DNA"/>
</dbReference>
<dbReference type="AlphaFoldDB" id="A0A1H8RY21"/>
<evidence type="ECO:0000313" key="1">
    <source>
        <dbReference type="EMBL" id="SEO70823.1"/>
    </source>
</evidence>
<reference evidence="2" key="1">
    <citation type="submission" date="2016-10" db="EMBL/GenBank/DDBJ databases">
        <authorList>
            <person name="Varghese N."/>
            <person name="Submissions S."/>
        </authorList>
    </citation>
    <scope>NUCLEOTIDE SEQUENCE [LARGE SCALE GENOMIC DNA]</scope>
    <source>
        <strain evidence="2">IBRC-M 10043</strain>
    </source>
</reference>
<protein>
    <submittedName>
        <fullName evidence="1">Uncharacterized protein</fullName>
    </submittedName>
</protein>
<evidence type="ECO:0000313" key="2">
    <source>
        <dbReference type="Proteomes" id="UP000198775"/>
    </source>
</evidence>
<dbReference type="RefSeq" id="WP_139203558.1">
    <property type="nucleotide sequence ID" value="NZ_FOCX01000017.1"/>
</dbReference>